<keyword evidence="2" id="KW-0255">Endonuclease</keyword>
<dbReference type="Pfam" id="PF05685">
    <property type="entry name" value="Uma2"/>
    <property type="match status" value="1"/>
</dbReference>
<sequence>MDAYGGEVPWKETSMTSVPILPERSEWTVDDLDDLPKDLPYELVNGRLIVPSPTPLHQFICARVMFALELHCPDDYFVSMDQSLAVDRRNEPRPDVVVIRVEQANRSPVPVQDAVLAVEVVSPDSTIRDRYDKARLYAAAGVPAYWVIDPLREKITLTELLLSPKGGYEPSVETDGLVTIDRPWKVTMDLPAWTARRRAVLERGA</sequence>
<dbReference type="Proteomes" id="UP000198253">
    <property type="component" value="Chromosome I"/>
</dbReference>
<gene>
    <name evidence="2" type="ORF">GA0070618_0536</name>
</gene>
<dbReference type="CDD" id="cd06260">
    <property type="entry name" value="DUF820-like"/>
    <property type="match status" value="1"/>
</dbReference>
<name>A0A1C4UPW0_MICEC</name>
<reference evidence="3" key="1">
    <citation type="submission" date="2016-06" db="EMBL/GenBank/DDBJ databases">
        <authorList>
            <person name="Varghese N."/>
            <person name="Submissions Spin"/>
        </authorList>
    </citation>
    <scope>NUCLEOTIDE SEQUENCE [LARGE SCALE GENOMIC DNA]</scope>
    <source>
        <strain evidence="3">DSM 43816</strain>
    </source>
</reference>
<keyword evidence="2" id="KW-0378">Hydrolase</keyword>
<dbReference type="InParanoid" id="A0A1C4UPW0"/>
<organism evidence="2 3">
    <name type="scientific">Micromonospora echinospora</name>
    <name type="common">Micromonospora purpurea</name>
    <dbReference type="NCBI Taxonomy" id="1877"/>
    <lineage>
        <taxon>Bacteria</taxon>
        <taxon>Bacillati</taxon>
        <taxon>Actinomycetota</taxon>
        <taxon>Actinomycetes</taxon>
        <taxon>Micromonosporales</taxon>
        <taxon>Micromonosporaceae</taxon>
        <taxon>Micromonospora</taxon>
    </lineage>
</organism>
<protein>
    <submittedName>
        <fullName evidence="2">Endonuclease, Uma2 family (Restriction endonuclease fold)</fullName>
    </submittedName>
</protein>
<dbReference type="GO" id="GO:0004519">
    <property type="term" value="F:endonuclease activity"/>
    <property type="evidence" value="ECO:0007669"/>
    <property type="project" value="UniProtKB-KW"/>
</dbReference>
<feature type="domain" description="Putative restriction endonuclease" evidence="1">
    <location>
        <begin position="30"/>
        <end position="171"/>
    </location>
</feature>
<dbReference type="AlphaFoldDB" id="A0A1C4UPW0"/>
<dbReference type="InterPro" id="IPR012296">
    <property type="entry name" value="Nuclease_put_TT1808"/>
</dbReference>
<dbReference type="PANTHER" id="PTHR35400">
    <property type="entry name" value="SLR1083 PROTEIN"/>
    <property type="match status" value="1"/>
</dbReference>
<keyword evidence="3" id="KW-1185">Reference proteome</keyword>
<evidence type="ECO:0000313" key="2">
    <source>
        <dbReference type="EMBL" id="SCE73672.1"/>
    </source>
</evidence>
<dbReference type="PANTHER" id="PTHR35400:SF3">
    <property type="entry name" value="SLL1072 PROTEIN"/>
    <property type="match status" value="1"/>
</dbReference>
<dbReference type="InterPro" id="IPR008538">
    <property type="entry name" value="Uma2"/>
</dbReference>
<evidence type="ECO:0000313" key="3">
    <source>
        <dbReference type="Proteomes" id="UP000198253"/>
    </source>
</evidence>
<dbReference type="Gene3D" id="3.90.1570.10">
    <property type="entry name" value="tt1808, chain A"/>
    <property type="match status" value="1"/>
</dbReference>
<accession>A0A1C4UPW0</accession>
<dbReference type="SUPFAM" id="SSF52980">
    <property type="entry name" value="Restriction endonuclease-like"/>
    <property type="match status" value="1"/>
</dbReference>
<proteinExistence type="predicted"/>
<keyword evidence="2" id="KW-0540">Nuclease</keyword>
<dbReference type="EMBL" id="LT607413">
    <property type="protein sequence ID" value="SCE73672.1"/>
    <property type="molecule type" value="Genomic_DNA"/>
</dbReference>
<dbReference type="InterPro" id="IPR011335">
    <property type="entry name" value="Restrct_endonuc-II-like"/>
</dbReference>
<evidence type="ECO:0000259" key="1">
    <source>
        <dbReference type="Pfam" id="PF05685"/>
    </source>
</evidence>